<sequence>MATKPGVGTTATGGATGSGVTAGGRASVGTAGKEAPKAKPEVQVEVPSTAAKGAKEAPVVDPLDALASILPSADPIASPEPVFTGPEVIEHGITAEKGQKCGERDDTLPPGYRFGDMPPVPADVKPKDVPKPLSTDEALDSLSAGFMTSTAPAAPKKQEKKDHVDSVAASSAGPANFAPPPVTKGAPPIAVCPAPPADKKAKMEKASDDFSLEAGLSSVPATKAVPPVAVCPAPPADKKAKLEKSTADFSLEAGLDTKVDTKPKKDEGASVPLDALSALGDMLPVDAPKPESPKLRPEDIVSEDKHKKEKGVRVGEREDTLHPDYRFDKEKLEKLPAPKPEPTMGTGEALDILSGDFVTPAAAPAVQAPVVTPSAPSTQPSADFALDALAGDFVASSAAPTVKSAACAPTETALAAEADNALDALSDTLKDIAPVPQPAPVPAKDIVKEKKVVEERLIKMGERDDTLPPEYRPTEEDLKKMAEAKAEAAAAPKKKTMDDNTALDLLSSDFSAAPKPAPVTSCADTPKLEPPVLDSEPLKPMASPALDSLAGTLLPSALDAKSKTDKPKGKSKSKSKSKKHHAEEPSATGELPAQPSSDVVPTSTKKGGKS</sequence>
<feature type="compositionally biased region" description="Basic and acidic residues" evidence="12">
    <location>
        <begin position="288"/>
        <end position="336"/>
    </location>
</feature>
<evidence type="ECO:0000256" key="8">
    <source>
        <dbReference type="ARBA" id="ARBA00022737"/>
    </source>
</evidence>
<feature type="compositionally biased region" description="Polar residues" evidence="12">
    <location>
        <begin position="594"/>
        <end position="610"/>
    </location>
</feature>
<dbReference type="GO" id="GO:0010859">
    <property type="term" value="F:calcium-dependent cysteine-type endopeptidase inhibitor activity"/>
    <property type="evidence" value="ECO:0007669"/>
    <property type="project" value="TreeGrafter"/>
</dbReference>
<dbReference type="Proteomes" id="UP000314980">
    <property type="component" value="Unassembled WGS sequence"/>
</dbReference>
<feature type="region of interest" description="Disordered" evidence="12">
    <location>
        <begin position="1"/>
        <end position="55"/>
    </location>
</feature>
<feature type="region of interest" description="Disordered" evidence="12">
    <location>
        <begin position="481"/>
        <end position="500"/>
    </location>
</feature>
<keyword evidence="7" id="KW-0789">Thiol protease inhibitor</keyword>
<dbReference type="Pfam" id="PF00748">
    <property type="entry name" value="Calpain_inhib"/>
    <property type="match status" value="3"/>
</dbReference>
<keyword evidence="6" id="KW-0646">Protease inhibitor</keyword>
<organism evidence="13 14">
    <name type="scientific">Lates calcarifer</name>
    <name type="common">Barramundi</name>
    <name type="synonym">Holocentrus calcarifer</name>
    <dbReference type="NCBI Taxonomy" id="8187"/>
    <lineage>
        <taxon>Eukaryota</taxon>
        <taxon>Metazoa</taxon>
        <taxon>Chordata</taxon>
        <taxon>Craniata</taxon>
        <taxon>Vertebrata</taxon>
        <taxon>Euteleostomi</taxon>
        <taxon>Actinopterygii</taxon>
        <taxon>Neopterygii</taxon>
        <taxon>Teleostei</taxon>
        <taxon>Neoteleostei</taxon>
        <taxon>Acanthomorphata</taxon>
        <taxon>Carangaria</taxon>
        <taxon>Carangaria incertae sedis</taxon>
        <taxon>Centropomidae</taxon>
        <taxon>Lates</taxon>
    </lineage>
</organism>
<comment type="similarity">
    <text evidence="2">Belongs to the protease inhibitor I27 (calpastatin) family.</text>
</comment>
<evidence type="ECO:0000313" key="13">
    <source>
        <dbReference type="Ensembl" id="ENSLCAP00010016417.1"/>
    </source>
</evidence>
<feature type="compositionally biased region" description="Basic residues" evidence="12">
    <location>
        <begin position="569"/>
        <end position="580"/>
    </location>
</feature>
<reference evidence="14" key="1">
    <citation type="submission" date="2015-09" db="EMBL/GenBank/DDBJ databases">
        <authorList>
            <person name="Sai Rama Sridatta P."/>
        </authorList>
    </citation>
    <scope>NUCLEOTIDE SEQUENCE [LARGE SCALE GENOMIC DNA]</scope>
</reference>
<evidence type="ECO:0000256" key="6">
    <source>
        <dbReference type="ARBA" id="ARBA00022690"/>
    </source>
</evidence>
<evidence type="ECO:0000256" key="1">
    <source>
        <dbReference type="ARBA" id="ARBA00002637"/>
    </source>
</evidence>
<evidence type="ECO:0000256" key="11">
    <source>
        <dbReference type="ARBA" id="ARBA00033013"/>
    </source>
</evidence>
<name>A0A4W6CV49_LATCA</name>
<accession>A0A4W6CV49</accession>
<keyword evidence="5" id="KW-0597">Phosphoprotein</keyword>
<dbReference type="PANTHER" id="PTHR10077">
    <property type="entry name" value="CALPASTATIN"/>
    <property type="match status" value="1"/>
</dbReference>
<dbReference type="AlphaFoldDB" id="A0A4W6CV49"/>
<feature type="compositionally biased region" description="Basic and acidic residues" evidence="12">
    <location>
        <begin position="156"/>
        <end position="165"/>
    </location>
</feature>
<keyword evidence="4" id="KW-1017">Isopeptide bond</keyword>
<evidence type="ECO:0000256" key="9">
    <source>
        <dbReference type="ARBA" id="ARBA00022843"/>
    </source>
</evidence>
<dbReference type="GO" id="GO:0005737">
    <property type="term" value="C:cytoplasm"/>
    <property type="evidence" value="ECO:0007669"/>
    <property type="project" value="TreeGrafter"/>
</dbReference>
<keyword evidence="8" id="KW-0677">Repeat</keyword>
<evidence type="ECO:0000256" key="4">
    <source>
        <dbReference type="ARBA" id="ARBA00022499"/>
    </source>
</evidence>
<feature type="region of interest" description="Disordered" evidence="12">
    <location>
        <begin position="509"/>
        <end position="610"/>
    </location>
</feature>
<evidence type="ECO:0000256" key="2">
    <source>
        <dbReference type="ARBA" id="ARBA00009487"/>
    </source>
</evidence>
<dbReference type="PANTHER" id="PTHR10077:SF0">
    <property type="entry name" value="CALPASTATIN"/>
    <property type="match status" value="1"/>
</dbReference>
<evidence type="ECO:0000256" key="12">
    <source>
        <dbReference type="SAM" id="MobiDB-lite"/>
    </source>
</evidence>
<dbReference type="InterPro" id="IPR026998">
    <property type="entry name" value="Calpastatin"/>
</dbReference>
<dbReference type="InterPro" id="IPR001259">
    <property type="entry name" value="Prot_inh_calpain"/>
</dbReference>
<evidence type="ECO:0000256" key="5">
    <source>
        <dbReference type="ARBA" id="ARBA00022553"/>
    </source>
</evidence>
<feature type="region of interest" description="Disordered" evidence="12">
    <location>
        <begin position="93"/>
        <end position="208"/>
    </location>
</feature>
<evidence type="ECO:0000256" key="10">
    <source>
        <dbReference type="ARBA" id="ARBA00022990"/>
    </source>
</evidence>
<dbReference type="GeneTree" id="ENSGT00390000002993"/>
<evidence type="ECO:0000256" key="3">
    <source>
        <dbReference type="ARBA" id="ARBA00017619"/>
    </source>
</evidence>
<protein>
    <recommendedName>
        <fullName evidence="3">Calpastatin</fullName>
    </recommendedName>
    <alternativeName>
        <fullName evidence="11">Calpain inhibitor</fullName>
    </alternativeName>
</protein>
<feature type="region of interest" description="Disordered" evidence="12">
    <location>
        <begin position="282"/>
        <end position="348"/>
    </location>
</feature>
<feature type="compositionally biased region" description="Basic and acidic residues" evidence="12">
    <location>
        <begin position="197"/>
        <end position="208"/>
    </location>
</feature>
<dbReference type="Ensembl" id="ENSLCAT00010016771.1">
    <property type="protein sequence ID" value="ENSLCAP00010016417.1"/>
    <property type="gene ID" value="ENSLCAG00010007749.1"/>
</dbReference>
<evidence type="ECO:0000256" key="7">
    <source>
        <dbReference type="ARBA" id="ARBA00022704"/>
    </source>
</evidence>
<keyword evidence="10" id="KW-0007">Acetylation</keyword>
<keyword evidence="9" id="KW-0832">Ubl conjugation</keyword>
<reference evidence="13" key="2">
    <citation type="submission" date="2025-08" db="UniProtKB">
        <authorList>
            <consortium name="Ensembl"/>
        </authorList>
    </citation>
    <scope>IDENTIFICATION</scope>
</reference>
<feature type="compositionally biased region" description="Low complexity" evidence="12">
    <location>
        <begin position="1"/>
        <end position="13"/>
    </location>
</feature>
<proteinExistence type="inferred from homology"/>
<evidence type="ECO:0000313" key="14">
    <source>
        <dbReference type="Proteomes" id="UP000314980"/>
    </source>
</evidence>
<comment type="function">
    <text evidence="1">Specific inhibition of calpain (calcium-dependent cysteine protease). Plays a key role in postmortem tenderization of meat and have been proposed to be involved in muscle protein degradation in living tissue.</text>
</comment>
<keyword evidence="14" id="KW-1185">Reference proteome</keyword>
<feature type="compositionally biased region" description="Basic and acidic residues" evidence="12">
    <location>
        <begin position="93"/>
        <end position="107"/>
    </location>
</feature>
<reference evidence="13" key="3">
    <citation type="submission" date="2025-09" db="UniProtKB">
        <authorList>
            <consortium name="Ensembl"/>
        </authorList>
    </citation>
    <scope>IDENTIFICATION</scope>
</reference>
<feature type="compositionally biased region" description="Low complexity" evidence="12">
    <location>
        <begin position="23"/>
        <end position="32"/>
    </location>
</feature>